<accession>A0AAV5SJU7</accession>
<keyword evidence="3" id="KW-1185">Reference proteome</keyword>
<evidence type="ECO:0000313" key="2">
    <source>
        <dbReference type="EMBL" id="GMS82972.1"/>
    </source>
</evidence>
<dbReference type="AlphaFoldDB" id="A0AAV5SJU7"/>
<comment type="caution">
    <text evidence="2">The sequence shown here is derived from an EMBL/GenBank/DDBJ whole genome shotgun (WGS) entry which is preliminary data.</text>
</comment>
<sequence length="506" mass="56440">SEVIPGSEMFGQGDSLCLSSGSNVNDGLRVAHQCASECYKTMRRAPGTSYEDRFVLEMSALVLEAIDCIEKNENIESSSFNRVSCYVSATAQSPLLKLGFCLTKLLAKLLHDRSITPAVTEAMRIPQASIKDGVITFDDSTVIKEEPLDEEMDGPVDIKIECADDIKQEEEPFVDVFCPTTGSSRPMHHRGLGVINEAALSAPIIMSKSKEIIKVKGAGARVNSTQWSNKFTSPKHECYLCGQMTDKFYATPNLNLRRATFLASIVTKTPKGRERVAELRTNNDQVFFCQTHFTAPLKKTQSFEERMAEKLKFKKNCDLCADPQFPCRFSPKHPTSAARFFDSLVDITPEQREKIEWFLANQDQRACICMKHIKTVDHYNQLLEPPQEFDLMKTTLAIVNRREARKIIEVNPSETKKEVPKLVVLGGEPRPLIGDVLVEKKGPMRTVEMMIDLGPKLHEEPIKSYPLPPPAKRKYRARNIVNSGNGKYHVNEPGPSGPSGPSGSSS</sequence>
<evidence type="ECO:0000256" key="1">
    <source>
        <dbReference type="SAM" id="MobiDB-lite"/>
    </source>
</evidence>
<feature type="non-terminal residue" evidence="2">
    <location>
        <position position="1"/>
    </location>
</feature>
<reference evidence="2" key="1">
    <citation type="submission" date="2023-10" db="EMBL/GenBank/DDBJ databases">
        <title>Genome assembly of Pristionchus species.</title>
        <authorList>
            <person name="Yoshida K."/>
            <person name="Sommer R.J."/>
        </authorList>
    </citation>
    <scope>NUCLEOTIDE SEQUENCE</scope>
    <source>
        <strain evidence="2">RS0144</strain>
    </source>
</reference>
<feature type="region of interest" description="Disordered" evidence="1">
    <location>
        <begin position="479"/>
        <end position="506"/>
    </location>
</feature>
<proteinExistence type="predicted"/>
<dbReference type="Proteomes" id="UP001432027">
    <property type="component" value="Unassembled WGS sequence"/>
</dbReference>
<gene>
    <name evidence="2" type="ORF">PENTCL1PPCAC_5147</name>
</gene>
<evidence type="ECO:0000313" key="3">
    <source>
        <dbReference type="Proteomes" id="UP001432027"/>
    </source>
</evidence>
<name>A0AAV5SJU7_9BILA</name>
<evidence type="ECO:0008006" key="4">
    <source>
        <dbReference type="Google" id="ProtNLM"/>
    </source>
</evidence>
<protein>
    <recommendedName>
        <fullName evidence="4">THAP-type domain-containing protein</fullName>
    </recommendedName>
</protein>
<organism evidence="2 3">
    <name type="scientific">Pristionchus entomophagus</name>
    <dbReference type="NCBI Taxonomy" id="358040"/>
    <lineage>
        <taxon>Eukaryota</taxon>
        <taxon>Metazoa</taxon>
        <taxon>Ecdysozoa</taxon>
        <taxon>Nematoda</taxon>
        <taxon>Chromadorea</taxon>
        <taxon>Rhabditida</taxon>
        <taxon>Rhabditina</taxon>
        <taxon>Diplogasteromorpha</taxon>
        <taxon>Diplogasteroidea</taxon>
        <taxon>Neodiplogasteridae</taxon>
        <taxon>Pristionchus</taxon>
    </lineage>
</organism>
<dbReference type="EMBL" id="BTSX01000002">
    <property type="protein sequence ID" value="GMS82972.1"/>
    <property type="molecule type" value="Genomic_DNA"/>
</dbReference>